<dbReference type="Pfam" id="PF00169">
    <property type="entry name" value="PH"/>
    <property type="match status" value="1"/>
</dbReference>
<gene>
    <name evidence="9" type="ORF">CUNI_LOCUS20144</name>
</gene>
<dbReference type="PANTHER" id="PTHR10219:SF25">
    <property type="entry name" value="PLECKSTRIN HOMOLOGY DOMAIN-CONTAINING FAMILY A MEMBER 8"/>
    <property type="match status" value="1"/>
</dbReference>
<dbReference type="InterPro" id="IPR001849">
    <property type="entry name" value="PH_domain"/>
</dbReference>
<feature type="region of interest" description="Disordered" evidence="7">
    <location>
        <begin position="209"/>
        <end position="297"/>
    </location>
</feature>
<sequence length="560" mass="61687">MEGVLLKWTNYFSGWQPRWFILDNGVLSYYRSQEDVNNGCKGSIKMAVCDIAVHPTDTTRLDLTIPGEQYYYVKASTPQERQAWLIALGSSKAAFHETSSAKQGADALPDLLRSKQSELRLYCDLLMQQVHSIKQMASKSDGALDIERMTESSSLIAATCDTFIVALNECMTIVSESPVFQPTQHHVHDLTLPGSSSLASIQRIPNARTVISRPVERPARRRPPSISSLDSVKVHTSSSHHSHTDGSSPKWPASPALQSPVLPHSSLQPESVHHFPVPSADPRQRSDTSSSQLPSLPAADVNLTEVYADGELIPRLHGNGSLLKNGPELVIPAGHKSAGTEVDNSKNSEDAVDESIATFFSAMPKSFADVDTRDQDSILVVPFLDACKHLVPIFDKLNTSALIPVKMDFCGNIKKIESKYEINPELFPTLQSMVLHELENNQHTYSNSATSALLWLKRGLEFISEFLKECCSGCTDMGVCAGNAYSRTLKLYHGWVVRGVFASSLPVKADDSDATIDTSSELFERVLLSHIQTFLLHLTRVLDAINNFYARHSLDSPDTV</sequence>
<evidence type="ECO:0000256" key="7">
    <source>
        <dbReference type="SAM" id="MobiDB-lite"/>
    </source>
</evidence>
<evidence type="ECO:0000313" key="9">
    <source>
        <dbReference type="EMBL" id="CAG5134586.1"/>
    </source>
</evidence>
<name>A0A8S4A6E8_9EUPU</name>
<dbReference type="InterPro" id="IPR014830">
    <property type="entry name" value="Glycolipid_transfer_prot_dom"/>
</dbReference>
<dbReference type="InterPro" id="IPR011993">
    <property type="entry name" value="PH-like_dom_sf"/>
</dbReference>
<dbReference type="Gene3D" id="2.30.29.30">
    <property type="entry name" value="Pleckstrin-homology domain (PH domain)/Phosphotyrosine-binding domain (PTB)"/>
    <property type="match status" value="1"/>
</dbReference>
<proteinExistence type="predicted"/>
<protein>
    <recommendedName>
        <fullName evidence="3">Pleckstrin homology domain-containing family A member 8</fullName>
    </recommendedName>
</protein>
<dbReference type="CDD" id="cd01247">
    <property type="entry name" value="PH_FAPP1_FAPP2"/>
    <property type="match status" value="1"/>
</dbReference>
<dbReference type="SUPFAM" id="SSF50729">
    <property type="entry name" value="PH domain-like"/>
    <property type="match status" value="1"/>
</dbReference>
<dbReference type="GO" id="GO:0016020">
    <property type="term" value="C:membrane"/>
    <property type="evidence" value="ECO:0007669"/>
    <property type="project" value="UniProtKB-SubCell"/>
</dbReference>
<dbReference type="OrthoDB" id="1854502at2759"/>
<accession>A0A8S4A6E8</accession>
<dbReference type="Proteomes" id="UP000678393">
    <property type="component" value="Unassembled WGS sequence"/>
</dbReference>
<keyword evidence="10" id="KW-1185">Reference proteome</keyword>
<evidence type="ECO:0000259" key="8">
    <source>
        <dbReference type="PROSITE" id="PS50003"/>
    </source>
</evidence>
<evidence type="ECO:0000256" key="1">
    <source>
        <dbReference type="ARBA" id="ARBA00004170"/>
    </source>
</evidence>
<evidence type="ECO:0000313" key="10">
    <source>
        <dbReference type="Proteomes" id="UP000678393"/>
    </source>
</evidence>
<dbReference type="PANTHER" id="PTHR10219">
    <property type="entry name" value="GLYCOLIPID TRANSFER PROTEIN-RELATED"/>
    <property type="match status" value="1"/>
</dbReference>
<dbReference type="SUPFAM" id="SSF110004">
    <property type="entry name" value="Glycolipid transfer protein, GLTP"/>
    <property type="match status" value="1"/>
</dbReference>
<dbReference type="Pfam" id="PF08718">
    <property type="entry name" value="GLTP"/>
    <property type="match status" value="1"/>
</dbReference>
<evidence type="ECO:0000256" key="4">
    <source>
        <dbReference type="ARBA" id="ARBA00022448"/>
    </source>
</evidence>
<evidence type="ECO:0000256" key="2">
    <source>
        <dbReference type="ARBA" id="ARBA00004198"/>
    </source>
</evidence>
<evidence type="ECO:0000256" key="5">
    <source>
        <dbReference type="ARBA" id="ARBA00023034"/>
    </source>
</evidence>
<dbReference type="InterPro" id="IPR036497">
    <property type="entry name" value="GLTP_sf"/>
</dbReference>
<comment type="caution">
    <text evidence="9">The sequence shown here is derived from an EMBL/GenBank/DDBJ whole genome shotgun (WGS) entry which is preliminary data.</text>
</comment>
<dbReference type="GO" id="GO:1902387">
    <property type="term" value="F:ceramide 1-phosphate binding"/>
    <property type="evidence" value="ECO:0007669"/>
    <property type="project" value="TreeGrafter"/>
</dbReference>
<dbReference type="FunFam" id="1.10.3520.10:FF:000001">
    <property type="entry name" value="Pleckstrin domain-containing family A member 8"/>
    <property type="match status" value="1"/>
</dbReference>
<dbReference type="Gene3D" id="1.10.3520.10">
    <property type="entry name" value="Glycolipid transfer protein"/>
    <property type="match status" value="1"/>
</dbReference>
<dbReference type="SMART" id="SM00233">
    <property type="entry name" value="PH"/>
    <property type="match status" value="1"/>
</dbReference>
<keyword evidence="6" id="KW-0472">Membrane</keyword>
<dbReference type="GO" id="GO:0005829">
    <property type="term" value="C:cytosol"/>
    <property type="evidence" value="ECO:0007669"/>
    <property type="project" value="TreeGrafter"/>
</dbReference>
<organism evidence="9 10">
    <name type="scientific">Candidula unifasciata</name>
    <dbReference type="NCBI Taxonomy" id="100452"/>
    <lineage>
        <taxon>Eukaryota</taxon>
        <taxon>Metazoa</taxon>
        <taxon>Spiralia</taxon>
        <taxon>Lophotrochozoa</taxon>
        <taxon>Mollusca</taxon>
        <taxon>Gastropoda</taxon>
        <taxon>Heterobranchia</taxon>
        <taxon>Euthyneura</taxon>
        <taxon>Panpulmonata</taxon>
        <taxon>Eupulmonata</taxon>
        <taxon>Stylommatophora</taxon>
        <taxon>Helicina</taxon>
        <taxon>Helicoidea</taxon>
        <taxon>Geomitridae</taxon>
        <taxon>Candidula</taxon>
    </lineage>
</organism>
<feature type="domain" description="PH" evidence="8">
    <location>
        <begin position="1"/>
        <end position="93"/>
    </location>
</feature>
<keyword evidence="4" id="KW-0813">Transport</keyword>
<comment type="subcellular location">
    <subcellularLocation>
        <location evidence="2">Golgi apparatus</location>
        <location evidence="2">trans-Golgi network membrane</location>
    </subcellularLocation>
    <subcellularLocation>
        <location evidence="1">Membrane</location>
        <topology evidence="1">Peripheral membrane protein</topology>
    </subcellularLocation>
</comment>
<feature type="compositionally biased region" description="Low complexity" evidence="7">
    <location>
        <begin position="224"/>
        <end position="239"/>
    </location>
</feature>
<evidence type="ECO:0000256" key="6">
    <source>
        <dbReference type="ARBA" id="ARBA00023136"/>
    </source>
</evidence>
<dbReference type="GO" id="GO:1902388">
    <property type="term" value="F:ceramide 1-phosphate transfer activity"/>
    <property type="evidence" value="ECO:0007669"/>
    <property type="project" value="TreeGrafter"/>
</dbReference>
<reference evidence="9" key="1">
    <citation type="submission" date="2021-04" db="EMBL/GenBank/DDBJ databases">
        <authorList>
            <consortium name="Molecular Ecology Group"/>
        </authorList>
    </citation>
    <scope>NUCLEOTIDE SEQUENCE</scope>
</reference>
<dbReference type="PROSITE" id="PS50003">
    <property type="entry name" value="PH_DOMAIN"/>
    <property type="match status" value="1"/>
</dbReference>
<dbReference type="GO" id="GO:0005794">
    <property type="term" value="C:Golgi apparatus"/>
    <property type="evidence" value="ECO:0007669"/>
    <property type="project" value="UniProtKB-SubCell"/>
</dbReference>
<keyword evidence="5" id="KW-0333">Golgi apparatus</keyword>
<evidence type="ECO:0000256" key="3">
    <source>
        <dbReference type="ARBA" id="ARBA00016588"/>
    </source>
</evidence>
<dbReference type="EMBL" id="CAJHNH020007357">
    <property type="protein sequence ID" value="CAG5134586.1"/>
    <property type="molecule type" value="Genomic_DNA"/>
</dbReference>
<dbReference type="AlphaFoldDB" id="A0A8S4A6E8"/>
<dbReference type="FunFam" id="2.30.29.30:FF:000085">
    <property type="entry name" value="Pleckstrin homology domain-containing family A member 8"/>
    <property type="match status" value="1"/>
</dbReference>